<name>A0A319ET57_ASPSB</name>
<proteinExistence type="predicted"/>
<accession>A0A319ET57</accession>
<keyword evidence="2" id="KW-1185">Reference proteome</keyword>
<reference evidence="1 2" key="1">
    <citation type="submission" date="2018-02" db="EMBL/GenBank/DDBJ databases">
        <title>The genomes of Aspergillus section Nigri reveals drivers in fungal speciation.</title>
        <authorList>
            <consortium name="DOE Joint Genome Institute"/>
            <person name="Vesth T.C."/>
            <person name="Nybo J."/>
            <person name="Theobald S."/>
            <person name="Brandl J."/>
            <person name="Frisvad J.C."/>
            <person name="Nielsen K.F."/>
            <person name="Lyhne E.K."/>
            <person name="Kogle M.E."/>
            <person name="Kuo A."/>
            <person name="Riley R."/>
            <person name="Clum A."/>
            <person name="Nolan M."/>
            <person name="Lipzen A."/>
            <person name="Salamov A."/>
            <person name="Henrissat B."/>
            <person name="Wiebenga A."/>
            <person name="De vries R.P."/>
            <person name="Grigoriev I.V."/>
            <person name="Mortensen U.H."/>
            <person name="Andersen M.R."/>
            <person name="Baker S.E."/>
        </authorList>
    </citation>
    <scope>NUCLEOTIDE SEQUENCE [LARGE SCALE GENOMIC DNA]</scope>
    <source>
        <strain evidence="1 2">CBS 121057</strain>
    </source>
</reference>
<dbReference type="VEuPathDB" id="FungiDB:BO78DRAFT_402572"/>
<evidence type="ECO:0000313" key="1">
    <source>
        <dbReference type="EMBL" id="PYI12681.1"/>
    </source>
</evidence>
<organism evidence="1 2">
    <name type="scientific">Aspergillus sclerotiicarbonarius (strain CBS 121057 / IBT 28362)</name>
    <dbReference type="NCBI Taxonomy" id="1448318"/>
    <lineage>
        <taxon>Eukaryota</taxon>
        <taxon>Fungi</taxon>
        <taxon>Dikarya</taxon>
        <taxon>Ascomycota</taxon>
        <taxon>Pezizomycotina</taxon>
        <taxon>Eurotiomycetes</taxon>
        <taxon>Eurotiomycetidae</taxon>
        <taxon>Eurotiales</taxon>
        <taxon>Aspergillaceae</taxon>
        <taxon>Aspergillus</taxon>
        <taxon>Aspergillus subgen. Circumdati</taxon>
    </lineage>
</organism>
<dbReference type="EMBL" id="KZ826315">
    <property type="protein sequence ID" value="PYI12681.1"/>
    <property type="molecule type" value="Genomic_DNA"/>
</dbReference>
<sequence length="345" mass="40003">MDQNPTGLYRAQHDILFSGGEAWWPLDNSGLTKEVETVLGRVEGWCEEYALKGPTKVAQLSTSEKESIIRNLEGYWVQDLEWDKLMRSFPYPISLRVLQLLAQAMLTKDIMEKFFENPFWYFEGKADQQEKNQGGVCCARHLQHLYQQFFKTNPIRASRWKAETIRLANSTEPNQAEDLELGRYMKKHRDKAAASFAVSMLSCDPFRMLLEEVDSEKAIERDGRLRELYKNADEVAFTLGWHHRHCEYRTLASVGSTFDYDSKLADAHPSHHVDLCRDEPRLTERRILGIIRPALVVHITDPAVTKKEVLIKAEVLVEHGEWTKEDQDKLKQKFHERCKKILAPA</sequence>
<dbReference type="AlphaFoldDB" id="A0A319ET57"/>
<gene>
    <name evidence="1" type="ORF">BO78DRAFT_402572</name>
</gene>
<evidence type="ECO:0000313" key="2">
    <source>
        <dbReference type="Proteomes" id="UP000248423"/>
    </source>
</evidence>
<dbReference type="OrthoDB" id="4156714at2759"/>
<dbReference type="Proteomes" id="UP000248423">
    <property type="component" value="Unassembled WGS sequence"/>
</dbReference>
<protein>
    <submittedName>
        <fullName evidence="1">Uncharacterized protein</fullName>
    </submittedName>
</protein>